<dbReference type="Gene3D" id="1.10.260.40">
    <property type="entry name" value="lambda repressor-like DNA-binding domains"/>
    <property type="match status" value="1"/>
</dbReference>
<protein>
    <submittedName>
        <fullName evidence="2">XRE family transcriptional regulator</fullName>
    </submittedName>
</protein>
<sequence>MKTESRPEAGRSREWGILGERLKDVREYLNFTQQWVSEQTGIPRTAIGEIERGSRRVDSFELKKLARLYRYPISYFLDEDLDAVPAEHAVIGLARRLTNLKQEDRDQVMKFAAFLELSYQADAENDDDRTNPDNRGASS</sequence>
<dbReference type="SMART" id="SM00530">
    <property type="entry name" value="HTH_XRE"/>
    <property type="match status" value="1"/>
</dbReference>
<dbReference type="EMBL" id="QGKS01000307">
    <property type="protein sequence ID" value="PWR11827.1"/>
    <property type="molecule type" value="Genomic_DNA"/>
</dbReference>
<dbReference type="SUPFAM" id="SSF47413">
    <property type="entry name" value="lambda repressor-like DNA-binding domains"/>
    <property type="match status" value="1"/>
</dbReference>
<comment type="caution">
    <text evidence="2">The sequence shown here is derived from an EMBL/GenBank/DDBJ whole genome shotgun (WGS) entry which is preliminary data.</text>
</comment>
<dbReference type="OrthoDB" id="9794834at2"/>
<evidence type="ECO:0000313" key="2">
    <source>
        <dbReference type="EMBL" id="PWR11827.1"/>
    </source>
</evidence>
<dbReference type="Pfam" id="PF01381">
    <property type="entry name" value="HTH_3"/>
    <property type="match status" value="1"/>
</dbReference>
<dbReference type="PROSITE" id="PS50943">
    <property type="entry name" value="HTH_CROC1"/>
    <property type="match status" value="1"/>
</dbReference>
<dbReference type="CDD" id="cd00093">
    <property type="entry name" value="HTH_XRE"/>
    <property type="match status" value="1"/>
</dbReference>
<gene>
    <name evidence="2" type="ORF">DKT69_25700</name>
</gene>
<organism evidence="2 3">
    <name type="scientific">Micromonospora sicca</name>
    <dbReference type="NCBI Taxonomy" id="2202420"/>
    <lineage>
        <taxon>Bacteria</taxon>
        <taxon>Bacillati</taxon>
        <taxon>Actinomycetota</taxon>
        <taxon>Actinomycetes</taxon>
        <taxon>Micromonosporales</taxon>
        <taxon>Micromonosporaceae</taxon>
        <taxon>Micromonospora</taxon>
    </lineage>
</organism>
<dbReference type="GO" id="GO:0003677">
    <property type="term" value="F:DNA binding"/>
    <property type="evidence" value="ECO:0007669"/>
    <property type="project" value="InterPro"/>
</dbReference>
<feature type="domain" description="HTH cro/C1-type" evidence="1">
    <location>
        <begin position="22"/>
        <end position="76"/>
    </location>
</feature>
<evidence type="ECO:0000259" key="1">
    <source>
        <dbReference type="PROSITE" id="PS50943"/>
    </source>
</evidence>
<evidence type="ECO:0000313" key="3">
    <source>
        <dbReference type="Proteomes" id="UP000246050"/>
    </source>
</evidence>
<dbReference type="Proteomes" id="UP000246050">
    <property type="component" value="Unassembled WGS sequence"/>
</dbReference>
<reference evidence="2 3" key="1">
    <citation type="submission" date="2018-05" db="EMBL/GenBank/DDBJ databases">
        <title>Micromonosporas from Atacama Desert.</title>
        <authorList>
            <person name="Carro L."/>
            <person name="Golinska P."/>
            <person name="Klenk H.-P."/>
            <person name="Goodfellow M."/>
        </authorList>
    </citation>
    <scope>NUCLEOTIDE SEQUENCE [LARGE SCALE GENOMIC DNA]</scope>
    <source>
        <strain evidence="2 3">4G51</strain>
    </source>
</reference>
<dbReference type="InterPro" id="IPR001387">
    <property type="entry name" value="Cro/C1-type_HTH"/>
</dbReference>
<dbReference type="InterPro" id="IPR010982">
    <property type="entry name" value="Lambda_DNA-bd_dom_sf"/>
</dbReference>
<dbReference type="RefSeq" id="WP_109804076.1">
    <property type="nucleotide sequence ID" value="NZ_QGKS01000307.1"/>
</dbReference>
<proteinExistence type="predicted"/>
<accession>A0A317DB59</accession>
<dbReference type="AlphaFoldDB" id="A0A317DB59"/>
<name>A0A317DB59_9ACTN</name>